<name>A0A7W9BBB9_9SPHN</name>
<dbReference type="EMBL" id="JACIJK010000001">
    <property type="protein sequence ID" value="MBB5713666.1"/>
    <property type="molecule type" value="Genomic_DNA"/>
</dbReference>
<gene>
    <name evidence="1" type="ORF">FHS94_000485</name>
</gene>
<sequence>MGDPLIPSRLYLAHTSLPAPELSLGVHAHEVAELGAWLLASRSAALAAIPLRSADRDPAMPVLLWNVEGDVQGPLSESLADPLYPFRSVVGAIERAAEALLLTLEPRWPCRTPPQGLGVVTDGVGVGFCADDPDPRSPGWAARQKRDRNLTYLLPFAPGHILSGPARPQLG</sequence>
<dbReference type="RefSeq" id="WP_184054196.1">
    <property type="nucleotide sequence ID" value="NZ_JACIJK010000001.1"/>
</dbReference>
<accession>A0A7W9BBB9</accession>
<dbReference type="AlphaFoldDB" id="A0A7W9BBB9"/>
<comment type="caution">
    <text evidence="1">The sequence shown here is derived from an EMBL/GenBank/DDBJ whole genome shotgun (WGS) entry which is preliminary data.</text>
</comment>
<reference evidence="1 2" key="1">
    <citation type="submission" date="2020-08" db="EMBL/GenBank/DDBJ databases">
        <title>Genomic Encyclopedia of Type Strains, Phase IV (KMG-IV): sequencing the most valuable type-strain genomes for metagenomic binning, comparative biology and taxonomic classification.</title>
        <authorList>
            <person name="Goeker M."/>
        </authorList>
    </citation>
    <scope>NUCLEOTIDE SEQUENCE [LARGE SCALE GENOMIC DNA]</scope>
    <source>
        <strain evidence="1 2">DSM 100044</strain>
    </source>
</reference>
<organism evidence="1 2">
    <name type="scientific">Sphingomonas aerophila</name>
    <dbReference type="NCBI Taxonomy" id="1344948"/>
    <lineage>
        <taxon>Bacteria</taxon>
        <taxon>Pseudomonadati</taxon>
        <taxon>Pseudomonadota</taxon>
        <taxon>Alphaproteobacteria</taxon>
        <taxon>Sphingomonadales</taxon>
        <taxon>Sphingomonadaceae</taxon>
        <taxon>Sphingomonas</taxon>
    </lineage>
</organism>
<proteinExistence type="predicted"/>
<dbReference type="Proteomes" id="UP000546200">
    <property type="component" value="Unassembled WGS sequence"/>
</dbReference>
<keyword evidence="2" id="KW-1185">Reference proteome</keyword>
<evidence type="ECO:0000313" key="1">
    <source>
        <dbReference type="EMBL" id="MBB5713666.1"/>
    </source>
</evidence>
<protein>
    <submittedName>
        <fullName evidence="1">Uncharacterized protein</fullName>
    </submittedName>
</protein>
<evidence type="ECO:0000313" key="2">
    <source>
        <dbReference type="Proteomes" id="UP000546200"/>
    </source>
</evidence>